<evidence type="ECO:0000313" key="2">
    <source>
        <dbReference type="EMBL" id="PPR91455.1"/>
    </source>
</evidence>
<organism evidence="2 3">
    <name type="scientific">Gossypium barbadense</name>
    <name type="common">Sea Island cotton</name>
    <name type="synonym">Hibiscus barbadensis</name>
    <dbReference type="NCBI Taxonomy" id="3634"/>
    <lineage>
        <taxon>Eukaryota</taxon>
        <taxon>Viridiplantae</taxon>
        <taxon>Streptophyta</taxon>
        <taxon>Embryophyta</taxon>
        <taxon>Tracheophyta</taxon>
        <taxon>Spermatophyta</taxon>
        <taxon>Magnoliopsida</taxon>
        <taxon>eudicotyledons</taxon>
        <taxon>Gunneridae</taxon>
        <taxon>Pentapetalae</taxon>
        <taxon>rosids</taxon>
        <taxon>malvids</taxon>
        <taxon>Malvales</taxon>
        <taxon>Malvaceae</taxon>
        <taxon>Malvoideae</taxon>
        <taxon>Gossypium</taxon>
    </lineage>
</organism>
<accession>A0A2P5WK53</accession>
<evidence type="ECO:0000313" key="3">
    <source>
        <dbReference type="Proteomes" id="UP000239757"/>
    </source>
</evidence>
<evidence type="ECO:0000256" key="1">
    <source>
        <dbReference type="SAM" id="MobiDB-lite"/>
    </source>
</evidence>
<dbReference type="OrthoDB" id="1002258at2759"/>
<name>A0A2P5WK53_GOSBA</name>
<dbReference type="EMBL" id="KZ667313">
    <property type="protein sequence ID" value="PPR91455.1"/>
    <property type="molecule type" value="Genomic_DNA"/>
</dbReference>
<dbReference type="AlphaFoldDB" id="A0A2P5WK53"/>
<proteinExistence type="predicted"/>
<sequence length="109" mass="12164">MENQPPVKDFGKLPLIEEPEPKTLSKDQYKQAQAAALAAAAAAVEMRSIIFKMKLERESRQRGKQALQPPNLMKQQLELNPKCRSHGQLSSSIIILLYDITSPVKLALP</sequence>
<protein>
    <submittedName>
        <fullName evidence="2">Uncharacterized protein</fullName>
    </submittedName>
</protein>
<feature type="region of interest" description="Disordered" evidence="1">
    <location>
        <begin position="1"/>
        <end position="24"/>
    </location>
</feature>
<dbReference type="Proteomes" id="UP000239757">
    <property type="component" value="Unassembled WGS sequence"/>
</dbReference>
<reference evidence="2 3" key="1">
    <citation type="submission" date="2015-01" db="EMBL/GenBank/DDBJ databases">
        <title>Genome of allotetraploid Gossypium barbadense reveals genomic plasticity and fiber elongation in cotton evolution.</title>
        <authorList>
            <person name="Chen X."/>
            <person name="Liu X."/>
            <person name="Zhao B."/>
            <person name="Zheng H."/>
            <person name="Hu Y."/>
            <person name="Lu G."/>
            <person name="Yang C."/>
            <person name="Chen J."/>
            <person name="Shan C."/>
            <person name="Zhang L."/>
            <person name="Zhou Y."/>
            <person name="Wang L."/>
            <person name="Guo W."/>
            <person name="Bai Y."/>
            <person name="Ruan J."/>
            <person name="Shangguan X."/>
            <person name="Mao Y."/>
            <person name="Jiang J."/>
            <person name="Zhu Y."/>
            <person name="Lei J."/>
            <person name="Kang H."/>
            <person name="Chen S."/>
            <person name="He X."/>
            <person name="Wang R."/>
            <person name="Wang Y."/>
            <person name="Chen J."/>
            <person name="Wang L."/>
            <person name="Yu S."/>
            <person name="Wang B."/>
            <person name="Wei J."/>
            <person name="Song S."/>
            <person name="Lu X."/>
            <person name="Gao Z."/>
            <person name="Gu W."/>
            <person name="Deng X."/>
            <person name="Ma D."/>
            <person name="Wang S."/>
            <person name="Liang W."/>
            <person name="Fang L."/>
            <person name="Cai C."/>
            <person name="Zhu X."/>
            <person name="Zhou B."/>
            <person name="Zhang Y."/>
            <person name="Chen Z."/>
            <person name="Xu S."/>
            <person name="Zhu R."/>
            <person name="Wang S."/>
            <person name="Zhang T."/>
            <person name="Zhao G."/>
        </authorList>
    </citation>
    <scope>NUCLEOTIDE SEQUENCE [LARGE SCALE GENOMIC DNA]</scope>
    <source>
        <strain evidence="3">cv. Xinhai21</strain>
        <tissue evidence="2">Leaf</tissue>
    </source>
</reference>
<gene>
    <name evidence="2" type="ORF">GOBAR_AA29227</name>
</gene>